<comment type="caution">
    <text evidence="3">The sequence shown here is derived from an EMBL/GenBank/DDBJ whole genome shotgun (WGS) entry which is preliminary data.</text>
</comment>
<name>A0A8J7M440_9RHOB</name>
<reference evidence="3" key="1">
    <citation type="submission" date="2020-12" db="EMBL/GenBank/DDBJ databases">
        <title>Bacterial taxonomy.</title>
        <authorList>
            <person name="Pan X."/>
        </authorList>
    </citation>
    <scope>NUCLEOTIDE SEQUENCE</scope>
    <source>
        <strain evidence="3">M0105</strain>
    </source>
</reference>
<evidence type="ECO:0000256" key="1">
    <source>
        <dbReference type="SAM" id="Phobius"/>
    </source>
</evidence>
<feature type="transmembrane region" description="Helical" evidence="1">
    <location>
        <begin position="27"/>
        <end position="48"/>
    </location>
</feature>
<evidence type="ECO:0000313" key="4">
    <source>
        <dbReference type="Proteomes" id="UP000655420"/>
    </source>
</evidence>
<keyword evidence="1" id="KW-0472">Membrane</keyword>
<dbReference type="Proteomes" id="UP000655420">
    <property type="component" value="Unassembled WGS sequence"/>
</dbReference>
<dbReference type="AlphaFoldDB" id="A0A8J7M440"/>
<feature type="domain" description="Ancillary SecYEG translocon subunit/Cell division coordinator CpoB TPR" evidence="2">
    <location>
        <begin position="23"/>
        <end position="194"/>
    </location>
</feature>
<dbReference type="EMBL" id="JAEHHL010000001">
    <property type="protein sequence ID" value="MBK0397819.1"/>
    <property type="molecule type" value="Genomic_DNA"/>
</dbReference>
<gene>
    <name evidence="3" type="ORF">H0I76_01335</name>
</gene>
<keyword evidence="1" id="KW-0812">Transmembrane</keyword>
<accession>A0A8J7M440</accession>
<protein>
    <submittedName>
        <fullName evidence="3">Tetratricopeptide repeat protein</fullName>
    </submittedName>
</protein>
<keyword evidence="4" id="KW-1185">Reference proteome</keyword>
<proteinExistence type="predicted"/>
<sequence length="214" mass="22158">MSDTDSFIREVSEEVRQDRMFRLWKKYGALVIGAIAVIVGGTAVWSWLEQQELQARAERGEAFLAVAAGDVAAHQALIAQQEGAAAALAGLRMAEAQAASGDTDAAIATYEQVAAEAQAGAAYTDLARLEAIRLRSASAAPDEMIAELAPLVAEGAPYRLLALELRAALALNAGDVAAARADLDAIVSDPAATGETRSRVQAVIQTLGPAASAS</sequence>
<evidence type="ECO:0000313" key="3">
    <source>
        <dbReference type="EMBL" id="MBK0397819.1"/>
    </source>
</evidence>
<dbReference type="Pfam" id="PF09976">
    <property type="entry name" value="TPR_21"/>
    <property type="match status" value="1"/>
</dbReference>
<keyword evidence="1" id="KW-1133">Transmembrane helix</keyword>
<dbReference type="InterPro" id="IPR018704">
    <property type="entry name" value="SecYEG/CpoB_TPR"/>
</dbReference>
<evidence type="ECO:0000259" key="2">
    <source>
        <dbReference type="Pfam" id="PF09976"/>
    </source>
</evidence>
<dbReference type="RefSeq" id="WP_200606025.1">
    <property type="nucleotide sequence ID" value="NZ_JAEHHL010000001.1"/>
</dbReference>
<organism evidence="3 4">
    <name type="scientific">Thermohalobaculum xanthum</name>
    <dbReference type="NCBI Taxonomy" id="2753746"/>
    <lineage>
        <taxon>Bacteria</taxon>
        <taxon>Pseudomonadati</taxon>
        <taxon>Pseudomonadota</taxon>
        <taxon>Alphaproteobacteria</taxon>
        <taxon>Rhodobacterales</taxon>
        <taxon>Paracoccaceae</taxon>
        <taxon>Thermohalobaculum</taxon>
    </lineage>
</organism>